<accession>A0A8J2RUC8</accession>
<dbReference type="Proteomes" id="UP000789390">
    <property type="component" value="Unassembled WGS sequence"/>
</dbReference>
<evidence type="ECO:0000313" key="2">
    <source>
        <dbReference type="Proteomes" id="UP000789390"/>
    </source>
</evidence>
<sequence length="128" mass="14327">MAENLTPIKLDEMRPGLFRIHCTFFKIKKNLGIYTEEFQLCGSQSELIGIGAGVLQSNEDVEVFVVPTKSYPMETERRETTIKIGVNSTQFYTFLKSDLHIWAPFFCGPVSPCIHVPVVGHSSTVISS</sequence>
<organism evidence="1 2">
    <name type="scientific">Daphnia galeata</name>
    <dbReference type="NCBI Taxonomy" id="27404"/>
    <lineage>
        <taxon>Eukaryota</taxon>
        <taxon>Metazoa</taxon>
        <taxon>Ecdysozoa</taxon>
        <taxon>Arthropoda</taxon>
        <taxon>Crustacea</taxon>
        <taxon>Branchiopoda</taxon>
        <taxon>Diplostraca</taxon>
        <taxon>Cladocera</taxon>
        <taxon>Anomopoda</taxon>
        <taxon>Daphniidae</taxon>
        <taxon>Daphnia</taxon>
    </lineage>
</organism>
<dbReference type="EMBL" id="CAKKLH010000268">
    <property type="protein sequence ID" value="CAH0107355.1"/>
    <property type="molecule type" value="Genomic_DNA"/>
</dbReference>
<reference evidence="1" key="1">
    <citation type="submission" date="2021-11" db="EMBL/GenBank/DDBJ databases">
        <authorList>
            <person name="Schell T."/>
        </authorList>
    </citation>
    <scope>NUCLEOTIDE SEQUENCE</scope>
    <source>
        <strain evidence="1">M5</strain>
    </source>
</reference>
<keyword evidence="2" id="KW-1185">Reference proteome</keyword>
<evidence type="ECO:0000313" key="1">
    <source>
        <dbReference type="EMBL" id="CAH0107355.1"/>
    </source>
</evidence>
<proteinExistence type="predicted"/>
<protein>
    <submittedName>
        <fullName evidence="1">Uncharacterized protein</fullName>
    </submittedName>
</protein>
<gene>
    <name evidence="1" type="ORF">DGAL_LOCUS10647</name>
</gene>
<name>A0A8J2RUC8_9CRUS</name>
<comment type="caution">
    <text evidence="1">The sequence shown here is derived from an EMBL/GenBank/DDBJ whole genome shotgun (WGS) entry which is preliminary data.</text>
</comment>
<dbReference type="AlphaFoldDB" id="A0A8J2RUC8"/>